<dbReference type="Proteomes" id="UP000799767">
    <property type="component" value="Unassembled WGS sequence"/>
</dbReference>
<dbReference type="RefSeq" id="XP_033592556.1">
    <property type="nucleotide sequence ID" value="XM_033732546.1"/>
</dbReference>
<accession>A0A6A6Q3I5</accession>
<reference evidence="1" key="1">
    <citation type="journal article" date="2020" name="Stud. Mycol.">
        <title>101 Dothideomycetes genomes: a test case for predicting lifestyles and emergence of pathogens.</title>
        <authorList>
            <person name="Haridas S."/>
            <person name="Albert R."/>
            <person name="Binder M."/>
            <person name="Bloem J."/>
            <person name="Labutti K."/>
            <person name="Salamov A."/>
            <person name="Andreopoulos B."/>
            <person name="Baker S."/>
            <person name="Barry K."/>
            <person name="Bills G."/>
            <person name="Bluhm B."/>
            <person name="Cannon C."/>
            <person name="Castanera R."/>
            <person name="Culley D."/>
            <person name="Daum C."/>
            <person name="Ezra D."/>
            <person name="Gonzalez J."/>
            <person name="Henrissat B."/>
            <person name="Kuo A."/>
            <person name="Liang C."/>
            <person name="Lipzen A."/>
            <person name="Lutzoni F."/>
            <person name="Magnuson J."/>
            <person name="Mondo S."/>
            <person name="Nolan M."/>
            <person name="Ohm R."/>
            <person name="Pangilinan J."/>
            <person name="Park H.-J."/>
            <person name="Ramirez L."/>
            <person name="Alfaro M."/>
            <person name="Sun H."/>
            <person name="Tritt A."/>
            <person name="Yoshinaga Y."/>
            <person name="Zwiers L.-H."/>
            <person name="Turgeon B."/>
            <person name="Goodwin S."/>
            <person name="Spatafora J."/>
            <person name="Crous P."/>
            <person name="Grigoriev I."/>
        </authorList>
    </citation>
    <scope>NUCLEOTIDE SEQUENCE</scope>
    <source>
        <strain evidence="1">CBS 113389</strain>
    </source>
</reference>
<protein>
    <submittedName>
        <fullName evidence="1">Uncharacterized protein</fullName>
    </submittedName>
</protein>
<evidence type="ECO:0000313" key="1">
    <source>
        <dbReference type="EMBL" id="KAF2485987.1"/>
    </source>
</evidence>
<dbReference type="AlphaFoldDB" id="A0A6A6Q3I5"/>
<dbReference type="EMBL" id="MU001632">
    <property type="protein sequence ID" value="KAF2485987.1"/>
    <property type="molecule type" value="Genomic_DNA"/>
</dbReference>
<proteinExistence type="predicted"/>
<keyword evidence="2" id="KW-1185">Reference proteome</keyword>
<name>A0A6A6Q3I5_9PEZI</name>
<evidence type="ECO:0000313" key="2">
    <source>
        <dbReference type="Proteomes" id="UP000799767"/>
    </source>
</evidence>
<organism evidence="1 2">
    <name type="scientific">Neohortaea acidophila</name>
    <dbReference type="NCBI Taxonomy" id="245834"/>
    <lineage>
        <taxon>Eukaryota</taxon>
        <taxon>Fungi</taxon>
        <taxon>Dikarya</taxon>
        <taxon>Ascomycota</taxon>
        <taxon>Pezizomycotina</taxon>
        <taxon>Dothideomycetes</taxon>
        <taxon>Dothideomycetidae</taxon>
        <taxon>Mycosphaerellales</taxon>
        <taxon>Teratosphaeriaceae</taxon>
        <taxon>Neohortaea</taxon>
    </lineage>
</organism>
<gene>
    <name evidence="1" type="ORF">BDY17DRAFT_290674</name>
</gene>
<sequence>MLASTVRRFLRISAVGRTDFAPLTALHRIEANSLVNSRSRQRVALRTNGGRRETYDLARRVARRKEPSLSKRQSREPALAVPGFPCYPCEFAWVVVHQMFAVQHLGME</sequence>
<dbReference type="GeneID" id="54473548"/>